<evidence type="ECO:0000313" key="1">
    <source>
        <dbReference type="EMBL" id="KAF3521525.1"/>
    </source>
</evidence>
<gene>
    <name evidence="1" type="ORF">F2Q69_00046792</name>
</gene>
<name>A0A8S9PHQ8_BRACR</name>
<organism evidence="1 2">
    <name type="scientific">Brassica cretica</name>
    <name type="common">Mustard</name>
    <dbReference type="NCBI Taxonomy" id="69181"/>
    <lineage>
        <taxon>Eukaryota</taxon>
        <taxon>Viridiplantae</taxon>
        <taxon>Streptophyta</taxon>
        <taxon>Embryophyta</taxon>
        <taxon>Tracheophyta</taxon>
        <taxon>Spermatophyta</taxon>
        <taxon>Magnoliopsida</taxon>
        <taxon>eudicotyledons</taxon>
        <taxon>Gunneridae</taxon>
        <taxon>Pentapetalae</taxon>
        <taxon>rosids</taxon>
        <taxon>malvids</taxon>
        <taxon>Brassicales</taxon>
        <taxon>Brassicaceae</taxon>
        <taxon>Brassiceae</taxon>
        <taxon>Brassica</taxon>
    </lineage>
</organism>
<sequence length="126" mass="14296">MRFIGKRQCLWKDTAIETSEDFDLSRLHLSSNRYDGRNALLQLNEEKPIVLYEGSSHDSSVDMDYGVAENARCISNLKSGQDSGKEEEEDQEIGANNVFKKGCLLMIHGRVEEKHASGQCFEIRAR</sequence>
<protein>
    <submittedName>
        <fullName evidence="1">Uncharacterized protein</fullName>
    </submittedName>
</protein>
<evidence type="ECO:0000313" key="2">
    <source>
        <dbReference type="Proteomes" id="UP000712600"/>
    </source>
</evidence>
<comment type="caution">
    <text evidence="1">The sequence shown here is derived from an EMBL/GenBank/DDBJ whole genome shotgun (WGS) entry which is preliminary data.</text>
</comment>
<accession>A0A8S9PHQ8</accession>
<reference evidence="1" key="1">
    <citation type="submission" date="2019-12" db="EMBL/GenBank/DDBJ databases">
        <title>Genome sequencing and annotation of Brassica cretica.</title>
        <authorList>
            <person name="Studholme D.J."/>
            <person name="Sarris P."/>
        </authorList>
    </citation>
    <scope>NUCLEOTIDE SEQUENCE</scope>
    <source>
        <strain evidence="1">PFS-109/04</strain>
        <tissue evidence="1">Leaf</tissue>
    </source>
</reference>
<dbReference type="Proteomes" id="UP000712600">
    <property type="component" value="Unassembled WGS sequence"/>
</dbReference>
<dbReference type="EMBL" id="QGKX02001347">
    <property type="protein sequence ID" value="KAF3521525.1"/>
    <property type="molecule type" value="Genomic_DNA"/>
</dbReference>
<dbReference type="AlphaFoldDB" id="A0A8S9PHQ8"/>
<proteinExistence type="predicted"/>